<gene>
    <name evidence="2" type="ORF">Cvel_13612</name>
</gene>
<organism evidence="2">
    <name type="scientific">Chromera velia CCMP2878</name>
    <dbReference type="NCBI Taxonomy" id="1169474"/>
    <lineage>
        <taxon>Eukaryota</taxon>
        <taxon>Sar</taxon>
        <taxon>Alveolata</taxon>
        <taxon>Colpodellida</taxon>
        <taxon>Chromeraceae</taxon>
        <taxon>Chromera</taxon>
    </lineage>
</organism>
<dbReference type="Gene3D" id="3.30.70.330">
    <property type="match status" value="1"/>
</dbReference>
<dbReference type="PhylomeDB" id="A0A0G4IEG6"/>
<sequence>MKEEAEAKGRGSQDEGEREDEEEEEDEMASCAVENLKWGPPGSNLFARRLPDWAEEADLMAVCSPHARVIGCCLLRQRTSGGSSKNVATICTQSPAEALKLMRALRGFVMKMSPSDPRQQSIQSSEGAPKPREILIGPRRRELLPLISATRSDPESLDYLLSVVCKGQDSSQEGKGKE</sequence>
<name>A0A0G4IEG6_9ALVE</name>
<dbReference type="InterPro" id="IPR035979">
    <property type="entry name" value="RBD_domain_sf"/>
</dbReference>
<feature type="compositionally biased region" description="Basic and acidic residues" evidence="1">
    <location>
        <begin position="1"/>
        <end position="15"/>
    </location>
</feature>
<dbReference type="InterPro" id="IPR012677">
    <property type="entry name" value="Nucleotide-bd_a/b_plait_sf"/>
</dbReference>
<feature type="region of interest" description="Disordered" evidence="1">
    <location>
        <begin position="1"/>
        <end position="36"/>
    </location>
</feature>
<dbReference type="VEuPathDB" id="CryptoDB:Cvel_13612"/>
<evidence type="ECO:0000313" key="2">
    <source>
        <dbReference type="EMBL" id="CEM55518.1"/>
    </source>
</evidence>
<proteinExistence type="predicted"/>
<feature type="region of interest" description="Disordered" evidence="1">
    <location>
        <begin position="113"/>
        <end position="137"/>
    </location>
</feature>
<dbReference type="AlphaFoldDB" id="A0A0G4IEG6"/>
<accession>A0A0G4IEG6</accession>
<evidence type="ECO:0000256" key="1">
    <source>
        <dbReference type="SAM" id="MobiDB-lite"/>
    </source>
</evidence>
<feature type="compositionally biased region" description="Polar residues" evidence="1">
    <location>
        <begin position="116"/>
        <end position="126"/>
    </location>
</feature>
<protein>
    <submittedName>
        <fullName evidence="2">Uncharacterized protein</fullName>
    </submittedName>
</protein>
<dbReference type="GO" id="GO:0003676">
    <property type="term" value="F:nucleic acid binding"/>
    <property type="evidence" value="ECO:0007669"/>
    <property type="project" value="InterPro"/>
</dbReference>
<dbReference type="EMBL" id="CDMZ01005884">
    <property type="protein sequence ID" value="CEM55518.1"/>
    <property type="molecule type" value="Genomic_DNA"/>
</dbReference>
<reference evidence="2" key="1">
    <citation type="submission" date="2014-11" db="EMBL/GenBank/DDBJ databases">
        <authorList>
            <person name="Otto D Thomas"/>
            <person name="Naeem Raeece"/>
        </authorList>
    </citation>
    <scope>NUCLEOTIDE SEQUENCE</scope>
</reference>
<dbReference type="SUPFAM" id="SSF54928">
    <property type="entry name" value="RNA-binding domain, RBD"/>
    <property type="match status" value="1"/>
</dbReference>
<feature type="compositionally biased region" description="Acidic residues" evidence="1">
    <location>
        <begin position="16"/>
        <end position="28"/>
    </location>
</feature>